<dbReference type="Gene3D" id="3.40.50.720">
    <property type="entry name" value="NAD(P)-binding Rossmann-like Domain"/>
    <property type="match status" value="1"/>
</dbReference>
<dbReference type="InterPro" id="IPR036291">
    <property type="entry name" value="NAD(P)-bd_dom_sf"/>
</dbReference>
<dbReference type="PRINTS" id="PR00085">
    <property type="entry name" value="THFDHDRGNASE"/>
</dbReference>
<dbReference type="FunFam" id="3.40.50.720:FF:000006">
    <property type="entry name" value="Bifunctional protein FolD"/>
    <property type="match status" value="1"/>
</dbReference>
<keyword evidence="11 12" id="KW-0511">Multifunctional enzyme</keyword>
<dbReference type="InterPro" id="IPR000672">
    <property type="entry name" value="THF_DH/CycHdrlase"/>
</dbReference>
<evidence type="ECO:0000256" key="4">
    <source>
        <dbReference type="ARBA" id="ARBA00022605"/>
    </source>
</evidence>
<dbReference type="Pfam" id="PF00763">
    <property type="entry name" value="THF_DHG_CYH"/>
    <property type="match status" value="1"/>
</dbReference>
<gene>
    <name evidence="12" type="primary">folD</name>
    <name evidence="15" type="ORF">BN55_01040</name>
</gene>
<evidence type="ECO:0000259" key="14">
    <source>
        <dbReference type="Pfam" id="PF02882"/>
    </source>
</evidence>
<dbReference type="Gene3D" id="3.40.50.10860">
    <property type="entry name" value="Leucine Dehydrogenase, chain A, domain 1"/>
    <property type="match status" value="1"/>
</dbReference>
<dbReference type="RefSeq" id="WP_008470857.1">
    <property type="nucleotide sequence ID" value="NZ_AYZP01000002.1"/>
</dbReference>
<dbReference type="HAMAP" id="MF_01576">
    <property type="entry name" value="THF_DHG_CYH"/>
    <property type="match status" value="1"/>
</dbReference>
<evidence type="ECO:0000256" key="1">
    <source>
        <dbReference type="ARBA" id="ARBA00004777"/>
    </source>
</evidence>
<evidence type="ECO:0000259" key="13">
    <source>
        <dbReference type="Pfam" id="PF00763"/>
    </source>
</evidence>
<accession>I7JUZ0</accession>
<dbReference type="PANTHER" id="PTHR48099:SF5">
    <property type="entry name" value="C-1-TETRAHYDROFOLATE SYNTHASE, CYTOPLASMIC"/>
    <property type="match status" value="1"/>
</dbReference>
<dbReference type="EC" id="1.5.1.5" evidence="12"/>
<dbReference type="STRING" id="1423758.FC41_GL000872"/>
<dbReference type="InterPro" id="IPR046346">
    <property type="entry name" value="Aminoacid_DH-like_N_sf"/>
</dbReference>
<feature type="domain" description="Tetrahydrofolate dehydrogenase/cyclohydrolase NAD(P)-binding" evidence="14">
    <location>
        <begin position="138"/>
        <end position="279"/>
    </location>
</feature>
<dbReference type="GO" id="GO:0009086">
    <property type="term" value="P:methionine biosynthetic process"/>
    <property type="evidence" value="ECO:0007669"/>
    <property type="project" value="UniProtKB-KW"/>
</dbReference>
<keyword evidence="4 12" id="KW-0028">Amino-acid biosynthesis</keyword>
<keyword evidence="7 12" id="KW-0521">NADP</keyword>
<comment type="catalytic activity">
    <reaction evidence="12">
        <text>(6R)-5,10-methenyltetrahydrofolate + H2O = (6R)-10-formyltetrahydrofolate + H(+)</text>
        <dbReference type="Rhea" id="RHEA:23700"/>
        <dbReference type="ChEBI" id="CHEBI:15377"/>
        <dbReference type="ChEBI" id="CHEBI:15378"/>
        <dbReference type="ChEBI" id="CHEBI:57455"/>
        <dbReference type="ChEBI" id="CHEBI:195366"/>
        <dbReference type="EC" id="3.5.4.9"/>
    </reaction>
</comment>
<evidence type="ECO:0000256" key="10">
    <source>
        <dbReference type="ARBA" id="ARBA00023167"/>
    </source>
</evidence>
<dbReference type="InterPro" id="IPR020631">
    <property type="entry name" value="THF_DH/CycHdrlase_NAD-bd_dom"/>
</dbReference>
<comment type="caution">
    <text evidence="12">Lacks conserved residue(s) required for the propagation of feature annotation.</text>
</comment>
<evidence type="ECO:0000256" key="2">
    <source>
        <dbReference type="ARBA" id="ARBA00011738"/>
    </source>
</evidence>
<dbReference type="AlphaFoldDB" id="I7JUZ0"/>
<dbReference type="Proteomes" id="UP000009320">
    <property type="component" value="Unassembled WGS sequence"/>
</dbReference>
<dbReference type="EC" id="3.5.4.9" evidence="12"/>
<keyword evidence="9 12" id="KW-0368">Histidine biosynthesis</keyword>
<name>I7JUZ0_9LACO</name>
<dbReference type="EMBL" id="CAKE01000011">
    <property type="protein sequence ID" value="CCI81921.1"/>
    <property type="molecule type" value="Genomic_DNA"/>
</dbReference>
<protein>
    <recommendedName>
        <fullName evidence="12">Bifunctional protein FolD</fullName>
    </recommendedName>
    <domain>
        <recommendedName>
            <fullName evidence="12">Methylenetetrahydrofolate dehydrogenase</fullName>
            <ecNumber evidence="12">1.5.1.5</ecNumber>
        </recommendedName>
    </domain>
    <domain>
        <recommendedName>
            <fullName evidence="12">Methenyltetrahydrofolate cyclohydrolase</fullName>
            <ecNumber evidence="12">3.5.4.9</ecNumber>
        </recommendedName>
    </domain>
</protein>
<dbReference type="PATRIC" id="fig|1423758.3.peg.881"/>
<keyword evidence="5 12" id="KW-0658">Purine biosynthesis</keyword>
<keyword evidence="3 12" id="KW-0554">One-carbon metabolism</keyword>
<sequence length="283" mass="31131">MATILDGKKIAAKLADKVKENVKRLNEKKIYPTLCVIEVGNDPASKIYLRVKKNLAKKVGIKEKTLNFPADIEQAELINTIKQLNDDEQVNAIMVQLPLPEHLDQEKIIEAIDPKKDADGFHPYNQGRLWQGKTDIVPATVRSVMTFFDEYNIDLEGKNALIIGRSIIVGKPLASRLLEKNATVTIAHSKTRNLADLTKKADIIVSDVGHAHLVTESMIKLGAVLIDVGMNREQGKLLGDVDYEACLPKASAITPVPGGVGPLTVASLMRQVVILTEKQNYGR</sequence>
<dbReference type="OrthoDB" id="9803580at2"/>
<evidence type="ECO:0000256" key="12">
    <source>
        <dbReference type="HAMAP-Rule" id="MF_01576"/>
    </source>
</evidence>
<dbReference type="UniPathway" id="UPA00193"/>
<dbReference type="InterPro" id="IPR020867">
    <property type="entry name" value="THF_DH/CycHdrlase_CS"/>
</dbReference>
<dbReference type="InterPro" id="IPR020630">
    <property type="entry name" value="THF_DH/CycHdrlase_cat_dom"/>
</dbReference>
<organism evidence="15 16">
    <name type="scientific">Lactobacillus hominis DSM 23910 = CRBIP 24.179</name>
    <dbReference type="NCBI Taxonomy" id="1423758"/>
    <lineage>
        <taxon>Bacteria</taxon>
        <taxon>Bacillati</taxon>
        <taxon>Bacillota</taxon>
        <taxon>Bacilli</taxon>
        <taxon>Lactobacillales</taxon>
        <taxon>Lactobacillaceae</taxon>
        <taxon>Lactobacillus</taxon>
    </lineage>
</organism>
<dbReference type="GeneID" id="82847152"/>
<dbReference type="Pfam" id="PF02882">
    <property type="entry name" value="THF_DHG_CYH_C"/>
    <property type="match status" value="1"/>
</dbReference>
<evidence type="ECO:0000256" key="3">
    <source>
        <dbReference type="ARBA" id="ARBA00022563"/>
    </source>
</evidence>
<proteinExistence type="inferred from homology"/>
<comment type="pathway">
    <text evidence="1 12">One-carbon metabolism; tetrahydrofolate interconversion.</text>
</comment>
<feature type="binding site" evidence="12">
    <location>
        <begin position="164"/>
        <end position="166"/>
    </location>
    <ligand>
        <name>NADP(+)</name>
        <dbReference type="ChEBI" id="CHEBI:58349"/>
    </ligand>
</feature>
<evidence type="ECO:0000256" key="8">
    <source>
        <dbReference type="ARBA" id="ARBA00023002"/>
    </source>
</evidence>
<dbReference type="FunFam" id="3.40.50.10860:FF:000005">
    <property type="entry name" value="C-1-tetrahydrofolate synthase, cytoplasmic, putative"/>
    <property type="match status" value="1"/>
</dbReference>
<dbReference type="GO" id="GO:0006164">
    <property type="term" value="P:purine nucleotide biosynthetic process"/>
    <property type="evidence" value="ECO:0007669"/>
    <property type="project" value="UniProtKB-KW"/>
</dbReference>
<evidence type="ECO:0000256" key="5">
    <source>
        <dbReference type="ARBA" id="ARBA00022755"/>
    </source>
</evidence>
<dbReference type="GO" id="GO:0035999">
    <property type="term" value="P:tetrahydrofolate interconversion"/>
    <property type="evidence" value="ECO:0007669"/>
    <property type="project" value="UniProtKB-UniRule"/>
</dbReference>
<evidence type="ECO:0000313" key="15">
    <source>
        <dbReference type="EMBL" id="CCI81921.1"/>
    </source>
</evidence>
<dbReference type="PROSITE" id="PS00766">
    <property type="entry name" value="THF_DHG_CYH_1"/>
    <property type="match status" value="1"/>
</dbReference>
<keyword evidence="8 12" id="KW-0560">Oxidoreductase</keyword>
<feature type="domain" description="Tetrahydrofolate dehydrogenase/cyclohydrolase catalytic" evidence="13">
    <location>
        <begin position="5"/>
        <end position="119"/>
    </location>
</feature>
<dbReference type="eggNOG" id="COG0190">
    <property type="taxonomic scope" value="Bacteria"/>
</dbReference>
<comment type="catalytic activity">
    <reaction evidence="12">
        <text>(6R)-5,10-methylene-5,6,7,8-tetrahydrofolate + NADP(+) = (6R)-5,10-methenyltetrahydrofolate + NADPH</text>
        <dbReference type="Rhea" id="RHEA:22812"/>
        <dbReference type="ChEBI" id="CHEBI:15636"/>
        <dbReference type="ChEBI" id="CHEBI:57455"/>
        <dbReference type="ChEBI" id="CHEBI:57783"/>
        <dbReference type="ChEBI" id="CHEBI:58349"/>
        <dbReference type="EC" id="1.5.1.5"/>
    </reaction>
</comment>
<evidence type="ECO:0000256" key="9">
    <source>
        <dbReference type="ARBA" id="ARBA00023102"/>
    </source>
</evidence>
<dbReference type="GO" id="GO:0004477">
    <property type="term" value="F:methenyltetrahydrofolate cyclohydrolase activity"/>
    <property type="evidence" value="ECO:0007669"/>
    <property type="project" value="UniProtKB-UniRule"/>
</dbReference>
<evidence type="ECO:0000256" key="6">
    <source>
        <dbReference type="ARBA" id="ARBA00022801"/>
    </source>
</evidence>
<reference evidence="15 16" key="1">
    <citation type="submission" date="2012-06" db="EMBL/GenBank/DDBJ databases">
        <title>Draft Genome Sequence of Lactobacillus hominis Strain CRBIP 24.179T, isolated from human intestine.</title>
        <authorList>
            <person name="Cousin S."/>
            <person name="Ma L."/>
            <person name="Bizet C."/>
            <person name="Loux V."/>
            <person name="Bouchier C."/>
            <person name="Clermont D."/>
            <person name="Creno S."/>
        </authorList>
    </citation>
    <scope>NUCLEOTIDE SEQUENCE [LARGE SCALE GENOMIC DNA]</scope>
    <source>
        <strain evidence="16">CRBIP 24.179T</strain>
    </source>
</reference>
<evidence type="ECO:0000313" key="16">
    <source>
        <dbReference type="Proteomes" id="UP000009320"/>
    </source>
</evidence>
<evidence type="ECO:0000256" key="11">
    <source>
        <dbReference type="ARBA" id="ARBA00023268"/>
    </source>
</evidence>
<keyword evidence="6 12" id="KW-0378">Hydrolase</keyword>
<dbReference type="PANTHER" id="PTHR48099">
    <property type="entry name" value="C-1-TETRAHYDROFOLATE SYNTHASE, CYTOPLASMIC-RELATED"/>
    <property type="match status" value="1"/>
</dbReference>
<dbReference type="GO" id="GO:0004488">
    <property type="term" value="F:methylenetetrahydrofolate dehydrogenase (NADP+) activity"/>
    <property type="evidence" value="ECO:0007669"/>
    <property type="project" value="UniProtKB-UniRule"/>
</dbReference>
<evidence type="ECO:0000256" key="7">
    <source>
        <dbReference type="ARBA" id="ARBA00022857"/>
    </source>
</evidence>
<dbReference type="SUPFAM" id="SSF51735">
    <property type="entry name" value="NAD(P)-binding Rossmann-fold domains"/>
    <property type="match status" value="1"/>
</dbReference>
<comment type="function">
    <text evidence="12">Catalyzes the oxidation of 5,10-methylenetetrahydrofolate to 5,10-methenyltetrahydrofolate and then the hydrolysis of 5,10-methenyltetrahydrofolate to 10-formyltetrahydrofolate.</text>
</comment>
<comment type="subunit">
    <text evidence="2 12">Homodimer.</text>
</comment>
<dbReference type="SUPFAM" id="SSF53223">
    <property type="entry name" value="Aminoacid dehydrogenase-like, N-terminal domain"/>
    <property type="match status" value="1"/>
</dbReference>
<keyword evidence="10 12" id="KW-0486">Methionine biosynthesis</keyword>
<dbReference type="CDD" id="cd01080">
    <property type="entry name" value="NAD_bind_m-THF_DH_Cyclohyd"/>
    <property type="match status" value="1"/>
</dbReference>
<dbReference type="GO" id="GO:0005829">
    <property type="term" value="C:cytosol"/>
    <property type="evidence" value="ECO:0007669"/>
    <property type="project" value="TreeGrafter"/>
</dbReference>
<keyword evidence="16" id="KW-1185">Reference proteome</keyword>
<comment type="caution">
    <text evidence="15">The sequence shown here is derived from an EMBL/GenBank/DDBJ whole genome shotgun (WGS) entry which is preliminary data.</text>
</comment>
<comment type="similarity">
    <text evidence="12">Belongs to the tetrahydrofolate dehydrogenase/cyclohydrolase family.</text>
</comment>
<dbReference type="GO" id="GO:0000105">
    <property type="term" value="P:L-histidine biosynthetic process"/>
    <property type="evidence" value="ECO:0007669"/>
    <property type="project" value="UniProtKB-KW"/>
</dbReference>